<dbReference type="SMART" id="SM00490">
    <property type="entry name" value="HELICc"/>
    <property type="match status" value="1"/>
</dbReference>
<keyword evidence="1" id="KW-0547">Nucleotide-binding</keyword>
<dbReference type="GO" id="GO:0006289">
    <property type="term" value="P:nucleotide-excision repair"/>
    <property type="evidence" value="ECO:0007669"/>
    <property type="project" value="TreeGrafter"/>
</dbReference>
<evidence type="ECO:0000313" key="6">
    <source>
        <dbReference type="Proteomes" id="UP000570823"/>
    </source>
</evidence>
<dbReference type="Proteomes" id="UP000570823">
    <property type="component" value="Unassembled WGS sequence"/>
</dbReference>
<dbReference type="InterPro" id="IPR001650">
    <property type="entry name" value="Helicase_C-like"/>
</dbReference>
<evidence type="ECO:0000259" key="4">
    <source>
        <dbReference type="PROSITE" id="PS51194"/>
    </source>
</evidence>
<sequence length="1788" mass="202775">MTPSRFDPMQALDTISWAYRTFVSSFQKFKNPVIKDWIDERITEGSLLYKGPYIELARRYAPGDTFETLVREEIIHPATPRCFSRDPEDPDAPPVHLYRHQSDAIRSIIKGQNTVITSGTGSGKSFCFSIPVVSTALTMQDQGLTGIKAIFVYPMNALANSQYDDLALRLRGSGLKIAIYTGDTPHTRDEALISYRERTGRTAPYDSELISREEIKRSPPDILITNYVMLEYILTRFEDKILFPEENLGILKYLVLDEIHTYTGKKGADTAYLIRRLKEHTGTAGTLRCIGTSATVREGEGEKSGEAIALFAAKLFGEPFDRTAVIAETFLRPPRGTGSKLPDRVLVPETFDRVHDLNPAYLKDLAEDLTGEPLGIGNPSPAYLGETLGSQRTIQFIEDQLAEEPRSIPDLIRTYRAEVRQNATYEEAAREIMAAFIMGMYGEIPVGNTLQKRFIPKVHMYFSQGREIKTCLSRDGPHLHDAGEVTCPRCAERDRTRITFPMVFCRACGQEYYSVELLPDNTLRPRDLDTPASEGEALYLYKGEFGEDRAAPPEWWCDKSGEVKERYRTFVTPRTGTYCPDCNTLYIDGEKNDPCLCAEKIRVTLIPMPFRFCPGEGCGVSYDLRTRREFNKLFSFGTVGRSTATDILVSNMLTTLPESEQKVIAFSDNRQDTALQAAHMNNIQKRIHFRRGLYHTLKETGGPLPLLEAGDEIFNTLSRHHSDGALPAFENDPGSGRMRRNSRAEPIYRKYLLMNTLLEMGSTRQKNQPNLEDVGLLKVTYAGLNEIAADTSLWETNPALSSILAEQREDYLRGFLDIMRHNLAISSDFFTRPYEFAESIERFLNPDILFHNELLSTRPTGYSDDASRNTPYATVYRLSHPGGSLVKWTKKALKIDNTEEAQQIISLVEETLCNEKGLKKEKIHWTGTITMINPEIIDLNLADPQQANVCRKCGQVHHFNELNLCINPNCTDLITRDLSENYFGIEYTRPFREAVPLHAEEHSGQIDGETRKKLETRFRDQNNNLNVIVCTPTMELGIDIGTLSAVYLRNVPPSPSNYAQRAGRAGRKSQASMILTFCGVGSHRGPHDQYFYRYPAKMISGKISPPRFLMDNRMLIQAHIHALILEIITLKIPQKIDGILDFEKENLPMFQDADTPADTENLSKTRLSEMVETHRDRILTAVENVLAEEMQSLEWLDTPFITRTVDSFIISFDGAFNLFRSEYSALLREHEEINMFMQRGRITDRQRGAYQRRRASIERKLDNMRNGGGDFTTYRYLASQGFLPNYGFPTQVTSLAINYKGIFGAEEAELKRDRNIALVEYAPGNSVYFSGNRYSIRTPRLRTENNQPAMSSILICPSCSAVYLDEREIAMTGGACRSCGSSLEHVDPNHAAIEMPDQLAESRSMITSDEEERQRLGYQVTRHYTPSTTRQFFAAGDLEAPLICISYDHAGKIISVNHGPIPSDRDEPVSGFTLCTACNRWIFGKNGVQEHLDSTNETKRCWRRGTEENIIRNIVLYTDTRHDVIKIDVPVPPDSEGNPLDKELYTSFFATLAQAIIEGVQISMNVDMDEVRYFLMPDPGDRTKSSIIIYETSEGGAGILESIFNRSAFHEVIRQALTILHEYDEKKCDRACYECLCNYYNQYDHDKFDRKLVLPLLRRILTADVRRVADSSPSTKAALEKLLATCESSFEREILEKIYEAGLPLPDGGQEPIAEGDEIVARPDFIYRSSGHTIAIFVDGPDHDTDAQRRDDEKKRDRLDLMGYTVFAISYRDEEDRWINALSELLYQ</sequence>
<protein>
    <submittedName>
        <fullName evidence="5">DEAD/DEAH box helicase</fullName>
    </submittedName>
</protein>
<dbReference type="GO" id="GO:0003676">
    <property type="term" value="F:nucleic acid binding"/>
    <property type="evidence" value="ECO:0007669"/>
    <property type="project" value="InterPro"/>
</dbReference>
<keyword evidence="5" id="KW-0378">Hydrolase</keyword>
<dbReference type="PROSITE" id="PS51194">
    <property type="entry name" value="HELICASE_CTER"/>
    <property type="match status" value="1"/>
</dbReference>
<dbReference type="InterPro" id="IPR011545">
    <property type="entry name" value="DEAD/DEAH_box_helicase_dom"/>
</dbReference>
<evidence type="ECO:0000259" key="3">
    <source>
        <dbReference type="PROSITE" id="PS51192"/>
    </source>
</evidence>
<dbReference type="PANTHER" id="PTHR47957:SF3">
    <property type="entry name" value="ATP-DEPENDENT HELICASE HRQ1"/>
    <property type="match status" value="1"/>
</dbReference>
<dbReference type="InterPro" id="IPR027417">
    <property type="entry name" value="P-loop_NTPase"/>
</dbReference>
<reference evidence="5 6" key="1">
    <citation type="submission" date="2020-06" db="EMBL/GenBank/DDBJ databases">
        <title>Methanofollis fontis sp. nov., a methanogen isolated from marine sediments near a cold seep at Four-Way Closure Ridge offshore southwestern Taiwan.</title>
        <authorList>
            <person name="Chen S.-C."/>
            <person name="Teng N.-H."/>
            <person name="Lin Y.-S."/>
            <person name="Lai M.-C."/>
            <person name="Chen H.-H."/>
            <person name="Wang C.-C."/>
        </authorList>
    </citation>
    <scope>NUCLEOTIDE SEQUENCE [LARGE SCALE GENOMIC DNA]</scope>
    <source>
        <strain evidence="5 6">DSM 2702</strain>
    </source>
</reference>
<proteinExistence type="predicted"/>
<evidence type="ECO:0000313" key="5">
    <source>
        <dbReference type="EMBL" id="NVO66449.1"/>
    </source>
</evidence>
<gene>
    <name evidence="5" type="ORF">HWN36_03770</name>
</gene>
<keyword evidence="5" id="KW-0347">Helicase</keyword>
<dbReference type="SUPFAM" id="SSF52540">
    <property type="entry name" value="P-loop containing nucleoside triphosphate hydrolases"/>
    <property type="match status" value="2"/>
</dbReference>
<dbReference type="Pfam" id="PF00271">
    <property type="entry name" value="Helicase_C"/>
    <property type="match status" value="1"/>
</dbReference>
<dbReference type="EMBL" id="JABXWR010000001">
    <property type="protein sequence ID" value="NVO66449.1"/>
    <property type="molecule type" value="Genomic_DNA"/>
</dbReference>
<dbReference type="InterPro" id="IPR014001">
    <property type="entry name" value="Helicase_ATP-bd"/>
</dbReference>
<dbReference type="PANTHER" id="PTHR47957">
    <property type="entry name" value="ATP-DEPENDENT HELICASE HRQ1"/>
    <property type="match status" value="1"/>
</dbReference>
<dbReference type="GO" id="GO:0043138">
    <property type="term" value="F:3'-5' DNA helicase activity"/>
    <property type="evidence" value="ECO:0007669"/>
    <property type="project" value="TreeGrafter"/>
</dbReference>
<feature type="domain" description="Helicase ATP-binding" evidence="3">
    <location>
        <begin position="105"/>
        <end position="314"/>
    </location>
</feature>
<dbReference type="Pfam" id="PF00270">
    <property type="entry name" value="DEAD"/>
    <property type="match status" value="1"/>
</dbReference>
<dbReference type="GO" id="GO:0036297">
    <property type="term" value="P:interstrand cross-link repair"/>
    <property type="evidence" value="ECO:0007669"/>
    <property type="project" value="TreeGrafter"/>
</dbReference>
<feature type="domain" description="Helicase C-terminal" evidence="4">
    <location>
        <begin position="942"/>
        <end position="1115"/>
    </location>
</feature>
<dbReference type="Gene3D" id="3.40.50.300">
    <property type="entry name" value="P-loop containing nucleotide triphosphate hydrolases"/>
    <property type="match status" value="2"/>
</dbReference>
<keyword evidence="2" id="KW-0067">ATP-binding</keyword>
<keyword evidence="6" id="KW-1185">Reference proteome</keyword>
<evidence type="ECO:0000256" key="2">
    <source>
        <dbReference type="ARBA" id="ARBA00022840"/>
    </source>
</evidence>
<dbReference type="InterPro" id="IPR018973">
    <property type="entry name" value="MZB"/>
</dbReference>
<evidence type="ECO:0000256" key="1">
    <source>
        <dbReference type="ARBA" id="ARBA00022741"/>
    </source>
</evidence>
<accession>A0A7K4HMN6</accession>
<name>A0A7K4HMN6_9EURY</name>
<comment type="caution">
    <text evidence="5">The sequence shown here is derived from an EMBL/GenBank/DDBJ whole genome shotgun (WGS) entry which is preliminary data.</text>
</comment>
<dbReference type="SMART" id="SM00487">
    <property type="entry name" value="DEXDc"/>
    <property type="match status" value="1"/>
</dbReference>
<organism evidence="5 6">
    <name type="scientific">Methanofollis tationis</name>
    <dbReference type="NCBI Taxonomy" id="81417"/>
    <lineage>
        <taxon>Archaea</taxon>
        <taxon>Methanobacteriati</taxon>
        <taxon>Methanobacteriota</taxon>
        <taxon>Stenosarchaea group</taxon>
        <taxon>Methanomicrobia</taxon>
        <taxon>Methanomicrobiales</taxon>
        <taxon>Methanomicrobiaceae</taxon>
        <taxon>Methanofollis</taxon>
    </lineage>
</organism>
<dbReference type="GO" id="GO:0005524">
    <property type="term" value="F:ATP binding"/>
    <property type="evidence" value="ECO:0007669"/>
    <property type="project" value="UniProtKB-KW"/>
</dbReference>
<dbReference type="PROSITE" id="PS51192">
    <property type="entry name" value="HELICASE_ATP_BIND_1"/>
    <property type="match status" value="1"/>
</dbReference>
<dbReference type="Pfam" id="PF09369">
    <property type="entry name" value="MZB"/>
    <property type="match status" value="1"/>
</dbReference>